<evidence type="ECO:0000256" key="1">
    <source>
        <dbReference type="SAM" id="MobiDB-lite"/>
    </source>
</evidence>
<feature type="compositionally biased region" description="Gly residues" evidence="1">
    <location>
        <begin position="381"/>
        <end position="399"/>
    </location>
</feature>
<dbReference type="EMBL" id="JAEHOE010000008">
    <property type="protein sequence ID" value="KAG2499010.1"/>
    <property type="molecule type" value="Genomic_DNA"/>
</dbReference>
<reference evidence="2" key="1">
    <citation type="journal article" date="2020" name="bioRxiv">
        <title>Comparative genomics of Chlamydomonas.</title>
        <authorList>
            <person name="Craig R.J."/>
            <person name="Hasan A.R."/>
            <person name="Ness R.W."/>
            <person name="Keightley P.D."/>
        </authorList>
    </citation>
    <scope>NUCLEOTIDE SEQUENCE</scope>
    <source>
        <strain evidence="2">CCAP 11/70</strain>
    </source>
</reference>
<name>A0A835YI06_9CHLO</name>
<feature type="compositionally biased region" description="Acidic residues" evidence="1">
    <location>
        <begin position="480"/>
        <end position="512"/>
    </location>
</feature>
<accession>A0A835YI06</accession>
<feature type="region of interest" description="Disordered" evidence="1">
    <location>
        <begin position="1"/>
        <end position="64"/>
    </location>
</feature>
<dbReference type="AlphaFoldDB" id="A0A835YI06"/>
<proteinExistence type="predicted"/>
<gene>
    <name evidence="2" type="ORF">HYH03_003196</name>
</gene>
<evidence type="ECO:0000313" key="3">
    <source>
        <dbReference type="Proteomes" id="UP000612055"/>
    </source>
</evidence>
<feature type="region of interest" description="Disordered" evidence="1">
    <location>
        <begin position="477"/>
        <end position="529"/>
    </location>
</feature>
<dbReference type="Proteomes" id="UP000612055">
    <property type="component" value="Unassembled WGS sequence"/>
</dbReference>
<comment type="caution">
    <text evidence="2">The sequence shown here is derived from an EMBL/GenBank/DDBJ whole genome shotgun (WGS) entry which is preliminary data.</text>
</comment>
<keyword evidence="3" id="KW-1185">Reference proteome</keyword>
<evidence type="ECO:0000313" key="2">
    <source>
        <dbReference type="EMBL" id="KAG2499010.1"/>
    </source>
</evidence>
<feature type="compositionally biased region" description="Low complexity" evidence="1">
    <location>
        <begin position="274"/>
        <end position="346"/>
    </location>
</feature>
<feature type="compositionally biased region" description="Low complexity" evidence="1">
    <location>
        <begin position="513"/>
        <end position="529"/>
    </location>
</feature>
<feature type="region of interest" description="Disordered" evidence="1">
    <location>
        <begin position="274"/>
        <end position="431"/>
    </location>
</feature>
<organism evidence="2 3">
    <name type="scientific">Edaphochlamys debaryana</name>
    <dbReference type="NCBI Taxonomy" id="47281"/>
    <lineage>
        <taxon>Eukaryota</taxon>
        <taxon>Viridiplantae</taxon>
        <taxon>Chlorophyta</taxon>
        <taxon>core chlorophytes</taxon>
        <taxon>Chlorophyceae</taxon>
        <taxon>CS clade</taxon>
        <taxon>Chlamydomonadales</taxon>
        <taxon>Chlamydomonadales incertae sedis</taxon>
        <taxon>Edaphochlamys</taxon>
    </lineage>
</organism>
<feature type="compositionally biased region" description="Gly residues" evidence="1">
    <location>
        <begin position="347"/>
        <end position="357"/>
    </location>
</feature>
<sequence>MADLSPAALDVLSREPQAAFSTPASPRAHRPHPLHPPSLPRLLTRPRHPAGLRPAPGARRRRQACPTRLFSTNQKLLHELPEVQHLQALGAAQAELFRGFVGDLTLAPADLSTLVTQAELFEAHGAPRMLEDGKKVLGALEQDVLHLAARGVQLQKARELTTQLINDIAELEAEYKEHLEWQPCVPDAAGLIKKHDKDTEEVALPPSAAMLAAVNALLATMWELAEGKGEGSPQAHQVIQLGMAVPAMTTLVGRFEAYKATTQRTVQAMNMVNPPAAAEPPAANHPAAAEPPAANLPAAAEPPAANLPAAAEPPAANLPAAAEPPAANLPAAAEPPAANLPAAGPVAAGGGASAGGRGQRRPGWSRLDDLCISLQHHSPAGRGGGGGAPSRQDGPGGGAQQNLEARLMEAGGGGAGGAEPAEEQEPAVQAAGGEEACGMLHSVEDMGVMVKSIQDNMAAMLKAAKASQEAAEAEVVAMAAEEEEGEEEEGEEEEGEEAEGEEEGEEEGEQVEEAAAAEPEGGAAAGELGAEAAAAGLELEFPLPGQAVGNAIAAPQLGGQWPAGPPAYG</sequence>
<protein>
    <submittedName>
        <fullName evidence="2">Uncharacterized protein</fullName>
    </submittedName>
</protein>